<sequence>MKKTISINIAGLIFYIEEDGYDKLKNYLNSIQKYFSSYEDSKEIISDIEGRIAEKFLTKQKSAEQQVIALDDVEQLIKSMGTVADFEAIEEEEDLADIKETVETAGEPKREKTTTEAPSAPYAPKKLVRDTKRKLLGGVCAGIAHYFNTDPLLIRLIFLFFFLGLPAGGGMIGDEVAEIFGPISGFIFIVYIACWVAFPGSTTLEEDVNLKKFYRDPDKKVVGGVASGVAAYFGVDLGVVRFAWVLSILLFGSGLLLYIVLWLITPRANTLTEKMEMTGQPITLENIETNVKKALQPEQQKEESILTKLLLLPFRAIAAIFSGLTPMMRFLVVVMRIFAGLILVMVGASALIGLITALFAVLGLGTWDFGSIDSDFMPLNFFFGEVTPVAYVFLFMAIGAPFAIIAWLGVSLLTKENKFTASIWQTLLGLFLVGIIGSTVYGVRYGSNFRRNGSVEKVQTYKLPANPILLELNDNGDSDNYNNTHLDLDGYDGTEAKLELEFRSQGRSRQDAEFNASNILYNVKQSDSSIVFDEDFMLSDKAPRFRGQNVRMQFYLPYNKAFKMTRDFYNHFWGVRQRSQYEYDLEVNNEIFKTLKWTIKSDSGLVCLDRPILKEEHDGSYGDNDSHIDEISGGIESGLNDAFDKSFEARGEIVKQFDLSGFDKVRVGGAFVVKIEQGTEFKVTADGREEDLDEVEAKVNDGVLKIENRKKAKLFANNKRVGITITMPKLESVDLSGATLTKITGFTNSNDLKVEISGASKTLINVNVKELKLDVSGASKVELHGRANTLEADLSGACMLDTEQMQIQNANVEASGVSKANLGSIPNLQSSASGASRIRRQGE</sequence>
<comment type="subcellular location">
    <subcellularLocation>
        <location evidence="1">Cell membrane</location>
        <topology evidence="1">Single-pass membrane protein</topology>
    </subcellularLocation>
</comment>
<dbReference type="Pfam" id="PF04024">
    <property type="entry name" value="PspC"/>
    <property type="match status" value="2"/>
</dbReference>
<evidence type="ECO:0000256" key="4">
    <source>
        <dbReference type="ARBA" id="ARBA00022989"/>
    </source>
</evidence>
<name>A0A7W6EP39_9BACT</name>
<dbReference type="Pfam" id="PF10988">
    <property type="entry name" value="DUF2807"/>
    <property type="match status" value="1"/>
</dbReference>
<keyword evidence="2" id="KW-1003">Cell membrane</keyword>
<evidence type="ECO:0000259" key="8">
    <source>
        <dbReference type="Pfam" id="PF10988"/>
    </source>
</evidence>
<feature type="transmembrane region" description="Helical" evidence="6">
    <location>
        <begin position="422"/>
        <end position="443"/>
    </location>
</feature>
<evidence type="ECO:0000256" key="3">
    <source>
        <dbReference type="ARBA" id="ARBA00022692"/>
    </source>
</evidence>
<keyword evidence="4 6" id="KW-1133">Transmembrane helix</keyword>
<evidence type="ECO:0000256" key="5">
    <source>
        <dbReference type="ARBA" id="ARBA00023136"/>
    </source>
</evidence>
<dbReference type="Pfam" id="PF22744">
    <property type="entry name" value="Toast-rack_PspC-Cterm"/>
    <property type="match status" value="1"/>
</dbReference>
<dbReference type="InterPro" id="IPR054319">
    <property type="entry name" value="PspC-rel_ToastRack"/>
</dbReference>
<dbReference type="Pfam" id="PF22571">
    <property type="entry name" value="LiaI-LiaF-TM_PspC"/>
    <property type="match status" value="1"/>
</dbReference>
<dbReference type="InterPro" id="IPR054321">
    <property type="entry name" value="PspC-rel_TM"/>
</dbReference>
<evidence type="ECO:0000256" key="1">
    <source>
        <dbReference type="ARBA" id="ARBA00004162"/>
    </source>
</evidence>
<evidence type="ECO:0000313" key="12">
    <source>
        <dbReference type="Proteomes" id="UP000541352"/>
    </source>
</evidence>
<keyword evidence="12" id="KW-1185">Reference proteome</keyword>
<dbReference type="PANTHER" id="PTHR33885:SF3">
    <property type="entry name" value="PHAGE SHOCK PROTEIN C"/>
    <property type="match status" value="1"/>
</dbReference>
<feature type="domain" description="Putative auto-transporter adhesin head GIN" evidence="8">
    <location>
        <begin position="662"/>
        <end position="842"/>
    </location>
</feature>
<feature type="domain" description="PspC-related ToastRack" evidence="10">
    <location>
        <begin position="477"/>
        <end position="609"/>
    </location>
</feature>
<dbReference type="EMBL" id="JACIBY010000001">
    <property type="protein sequence ID" value="MBB3836942.1"/>
    <property type="molecule type" value="Genomic_DNA"/>
</dbReference>
<feature type="domain" description="PspC-related transmembrane region" evidence="9">
    <location>
        <begin position="311"/>
        <end position="449"/>
    </location>
</feature>
<dbReference type="Proteomes" id="UP000541352">
    <property type="component" value="Unassembled WGS sequence"/>
</dbReference>
<reference evidence="11 12" key="1">
    <citation type="submission" date="2020-08" db="EMBL/GenBank/DDBJ databases">
        <title>Genomic Encyclopedia of Type Strains, Phase IV (KMG-IV): sequencing the most valuable type-strain genomes for metagenomic binning, comparative biology and taxonomic classification.</title>
        <authorList>
            <person name="Goeker M."/>
        </authorList>
    </citation>
    <scope>NUCLEOTIDE SEQUENCE [LARGE SCALE GENOMIC DNA]</scope>
    <source>
        <strain evidence="11 12">DSM 17976</strain>
    </source>
</reference>
<accession>A0A7W6EP39</accession>
<dbReference type="AlphaFoldDB" id="A0A7W6EP39"/>
<dbReference type="InterPro" id="IPR052027">
    <property type="entry name" value="PspC"/>
</dbReference>
<dbReference type="Gene3D" id="2.160.20.120">
    <property type="match status" value="1"/>
</dbReference>
<organism evidence="11 12">
    <name type="scientific">Runella defluvii</name>
    <dbReference type="NCBI Taxonomy" id="370973"/>
    <lineage>
        <taxon>Bacteria</taxon>
        <taxon>Pseudomonadati</taxon>
        <taxon>Bacteroidota</taxon>
        <taxon>Cytophagia</taxon>
        <taxon>Cytophagales</taxon>
        <taxon>Spirosomataceae</taxon>
        <taxon>Runella</taxon>
    </lineage>
</organism>
<keyword evidence="3 6" id="KW-0812">Transmembrane</keyword>
<proteinExistence type="predicted"/>
<feature type="transmembrane region" description="Helical" evidence="6">
    <location>
        <begin position="241"/>
        <end position="265"/>
    </location>
</feature>
<feature type="transmembrane region" description="Helical" evidence="6">
    <location>
        <begin position="152"/>
        <end position="173"/>
    </location>
</feature>
<dbReference type="InterPro" id="IPR007168">
    <property type="entry name" value="Phageshock_PspC_N"/>
</dbReference>
<dbReference type="RefSeq" id="WP_183971684.1">
    <property type="nucleotide sequence ID" value="NZ_JACIBY010000001.1"/>
</dbReference>
<protein>
    <submittedName>
        <fullName evidence="11">Phage shock protein PspC (Stress-responsive transcriptional regulator)</fullName>
    </submittedName>
</protein>
<feature type="transmembrane region" description="Helical" evidence="6">
    <location>
        <begin position="219"/>
        <end position="235"/>
    </location>
</feature>
<gene>
    <name evidence="11" type="ORF">FHS57_000924</name>
</gene>
<feature type="domain" description="Phage shock protein PspC N-terminal" evidence="7">
    <location>
        <begin position="211"/>
        <end position="267"/>
    </location>
</feature>
<feature type="transmembrane region" description="Helical" evidence="6">
    <location>
        <begin position="337"/>
        <end position="367"/>
    </location>
</feature>
<evidence type="ECO:0000259" key="10">
    <source>
        <dbReference type="Pfam" id="PF22744"/>
    </source>
</evidence>
<feature type="transmembrane region" description="Helical" evidence="6">
    <location>
        <begin position="179"/>
        <end position="198"/>
    </location>
</feature>
<evidence type="ECO:0000259" key="7">
    <source>
        <dbReference type="Pfam" id="PF04024"/>
    </source>
</evidence>
<evidence type="ECO:0000259" key="9">
    <source>
        <dbReference type="Pfam" id="PF22571"/>
    </source>
</evidence>
<dbReference type="PANTHER" id="PTHR33885">
    <property type="entry name" value="PHAGE SHOCK PROTEIN C"/>
    <property type="match status" value="1"/>
</dbReference>
<feature type="transmembrane region" description="Helical" evidence="6">
    <location>
        <begin position="388"/>
        <end position="410"/>
    </location>
</feature>
<feature type="domain" description="Phage shock protein PspC N-terminal" evidence="7">
    <location>
        <begin position="125"/>
        <end position="199"/>
    </location>
</feature>
<dbReference type="GO" id="GO:0005886">
    <property type="term" value="C:plasma membrane"/>
    <property type="evidence" value="ECO:0007669"/>
    <property type="project" value="UniProtKB-SubCell"/>
</dbReference>
<dbReference type="InterPro" id="IPR021255">
    <property type="entry name" value="DUF2807"/>
</dbReference>
<evidence type="ECO:0000256" key="6">
    <source>
        <dbReference type="SAM" id="Phobius"/>
    </source>
</evidence>
<evidence type="ECO:0000256" key="2">
    <source>
        <dbReference type="ARBA" id="ARBA00022475"/>
    </source>
</evidence>
<comment type="caution">
    <text evidence="11">The sequence shown here is derived from an EMBL/GenBank/DDBJ whole genome shotgun (WGS) entry which is preliminary data.</text>
</comment>
<keyword evidence="5 6" id="KW-0472">Membrane</keyword>
<evidence type="ECO:0000313" key="11">
    <source>
        <dbReference type="EMBL" id="MBB3836942.1"/>
    </source>
</evidence>